<dbReference type="GO" id="GO:0000166">
    <property type="term" value="F:nucleotide binding"/>
    <property type="evidence" value="ECO:0007669"/>
    <property type="project" value="InterPro"/>
</dbReference>
<gene>
    <name evidence="3" type="ORF">HMPREF9456_01665</name>
</gene>
<evidence type="ECO:0000259" key="2">
    <source>
        <dbReference type="Pfam" id="PF22725"/>
    </source>
</evidence>
<dbReference type="HOGENOM" id="CLU_023194_1_4_10"/>
<dbReference type="AlphaFoldDB" id="F8X0P6"/>
<dbReference type="STRING" id="742767.HMPREF9456_01665"/>
<dbReference type="Gene3D" id="3.30.360.10">
    <property type="entry name" value="Dihydrodipicolinate Reductase, domain 2"/>
    <property type="match status" value="1"/>
</dbReference>
<dbReference type="InterPro" id="IPR036291">
    <property type="entry name" value="NAD(P)-bd_dom_sf"/>
</dbReference>
<evidence type="ECO:0008006" key="5">
    <source>
        <dbReference type="Google" id="ProtNLM"/>
    </source>
</evidence>
<dbReference type="InterPro" id="IPR055170">
    <property type="entry name" value="GFO_IDH_MocA-like_dom"/>
</dbReference>
<dbReference type="PANTHER" id="PTHR43708:SF8">
    <property type="entry name" value="OXIDOREDUCTASE"/>
    <property type="match status" value="1"/>
</dbReference>
<keyword evidence="4" id="KW-1185">Reference proteome</keyword>
<feature type="domain" description="GFO/IDH/MocA-like oxidoreductase" evidence="2">
    <location>
        <begin position="176"/>
        <end position="307"/>
    </location>
</feature>
<dbReference type="RefSeq" id="WP_006843036.1">
    <property type="nucleotide sequence ID" value="NZ_AQWJ01000003.1"/>
</dbReference>
<comment type="caution">
    <text evidence="3">The sequence shown here is derived from an EMBL/GenBank/DDBJ whole genome shotgun (WGS) entry which is preliminary data.</text>
</comment>
<dbReference type="InterPro" id="IPR000683">
    <property type="entry name" value="Gfo/Idh/MocA-like_OxRdtase_N"/>
</dbReference>
<dbReference type="Pfam" id="PF01408">
    <property type="entry name" value="GFO_IDH_MocA"/>
    <property type="match status" value="1"/>
</dbReference>
<feature type="domain" description="Gfo/Idh/MocA-like oxidoreductase N-terminal" evidence="1">
    <location>
        <begin position="46"/>
        <end position="162"/>
    </location>
</feature>
<evidence type="ECO:0000313" key="4">
    <source>
        <dbReference type="Proteomes" id="UP000006420"/>
    </source>
</evidence>
<dbReference type="Proteomes" id="UP000006420">
    <property type="component" value="Unassembled WGS sequence"/>
</dbReference>
<reference evidence="3 4" key="1">
    <citation type="submission" date="2011-04" db="EMBL/GenBank/DDBJ databases">
        <title>The Genome Sequence of Dysgonomonas mossii DSM 22836.</title>
        <authorList>
            <consortium name="The Broad Institute Genome Sequencing Platform"/>
            <person name="Earl A."/>
            <person name="Ward D."/>
            <person name="Feldgarden M."/>
            <person name="Gevers D."/>
            <person name="Pudlo N."/>
            <person name="Martens E."/>
            <person name="Allen-Vercoe E."/>
            <person name="Young S.K."/>
            <person name="Zeng Q."/>
            <person name="Gargeya S."/>
            <person name="Fitzgerald M."/>
            <person name="Haas B."/>
            <person name="Abouelleil A."/>
            <person name="Alvarado L."/>
            <person name="Arachchi H.M."/>
            <person name="Berlin A."/>
            <person name="Brown A."/>
            <person name="Chapman S.B."/>
            <person name="Chen Z."/>
            <person name="Dunbar C."/>
            <person name="Freedman E."/>
            <person name="Gearin G."/>
            <person name="Gellesch M."/>
            <person name="Goldberg J."/>
            <person name="Griggs A."/>
            <person name="Gujja S."/>
            <person name="Heiman D."/>
            <person name="Howarth C."/>
            <person name="Larson L."/>
            <person name="Lui A."/>
            <person name="MacDonald P.J.P."/>
            <person name="Mehta T."/>
            <person name="Montmayeur A."/>
            <person name="Murphy C."/>
            <person name="Neiman D."/>
            <person name="Pearson M."/>
            <person name="Priest M."/>
            <person name="Roberts A."/>
            <person name="Saif S."/>
            <person name="Shea T."/>
            <person name="Shenoy N."/>
            <person name="Sisk P."/>
            <person name="Stolte C."/>
            <person name="Sykes S."/>
            <person name="Yandava C."/>
            <person name="Wortman J."/>
            <person name="Nusbaum C."/>
            <person name="Birren B."/>
        </authorList>
    </citation>
    <scope>NUCLEOTIDE SEQUENCE [LARGE SCALE GENOMIC DNA]</scope>
    <source>
        <strain evidence="3 4">DSM 22836</strain>
    </source>
</reference>
<accession>F8X0P6</accession>
<dbReference type="EMBL" id="ADLW01000006">
    <property type="protein sequence ID" value="EGK03598.1"/>
    <property type="molecule type" value="Genomic_DNA"/>
</dbReference>
<dbReference type="PANTHER" id="PTHR43708">
    <property type="entry name" value="CONSERVED EXPRESSED OXIDOREDUCTASE (EUROFUNG)"/>
    <property type="match status" value="1"/>
</dbReference>
<dbReference type="SUPFAM" id="SSF55347">
    <property type="entry name" value="Glyceraldehyde-3-phosphate dehydrogenase-like, C-terminal domain"/>
    <property type="match status" value="1"/>
</dbReference>
<name>F8X0P6_9BACT</name>
<evidence type="ECO:0000313" key="3">
    <source>
        <dbReference type="EMBL" id="EGK03598.1"/>
    </source>
</evidence>
<dbReference type="GeneID" id="78082316"/>
<dbReference type="InterPro" id="IPR051317">
    <property type="entry name" value="Gfo/Idh/MocA_oxidoreduct"/>
</dbReference>
<proteinExistence type="predicted"/>
<protein>
    <recommendedName>
        <fullName evidence="5">Gfo/Idh/MocA-like oxidoreductase N-terminal domain-containing protein</fullName>
    </recommendedName>
</protein>
<evidence type="ECO:0000259" key="1">
    <source>
        <dbReference type="Pfam" id="PF01408"/>
    </source>
</evidence>
<dbReference type="Gene3D" id="3.40.50.720">
    <property type="entry name" value="NAD(P)-binding Rossmann-like Domain"/>
    <property type="match status" value="1"/>
</dbReference>
<dbReference type="eggNOG" id="COG0673">
    <property type="taxonomic scope" value="Bacteria"/>
</dbReference>
<dbReference type="Pfam" id="PF22725">
    <property type="entry name" value="GFO_IDH_MocA_C3"/>
    <property type="match status" value="1"/>
</dbReference>
<dbReference type="OrthoDB" id="9815825at2"/>
<dbReference type="SUPFAM" id="SSF51735">
    <property type="entry name" value="NAD(P)-binding Rossmann-fold domains"/>
    <property type="match status" value="1"/>
</dbReference>
<sequence>MNRKQFISRLGSIGVATVAAPIIGTSPLDAAISSANVNVLSSDKKIRVGIIGCGSVSGMYLPHLTKCPYAEVVSLCDIIPQRAQDAAKKHNVKNWYPHIDKMLAGVPFDLFVNLTDMQEHGRLNRMALKRKINVWSEKPMANTYAEGRELYDLAKSQGVRIWGAPAVVNSPQFAFMAKQVNEGKLGRIAAAHAHYGHQGPNWSAFFFEEGGGSLPDLGVYNISTLTGLFGPAKSIVAMTNIVDPTRNTGNKGHIQVVAEDNAMIIMEHQNNVLSHIQCGFNYFDPYGHEGTGQERPTISVVGSTGNMHMIGYDWKPFGIDMATVANEKTQRFATERGTFLWEEGASVICESIATGKEPLIDAEHALHVLEIIEAARLSQEEGKRISLKSSFKWPIIN</sequence>
<organism evidence="3 4">
    <name type="scientific">Dysgonomonas mossii DSM 22836</name>
    <dbReference type="NCBI Taxonomy" id="742767"/>
    <lineage>
        <taxon>Bacteria</taxon>
        <taxon>Pseudomonadati</taxon>
        <taxon>Bacteroidota</taxon>
        <taxon>Bacteroidia</taxon>
        <taxon>Bacteroidales</taxon>
        <taxon>Dysgonomonadaceae</taxon>
        <taxon>Dysgonomonas</taxon>
    </lineage>
</organism>